<comment type="caution">
    <text evidence="2">The sequence shown here is derived from an EMBL/GenBank/DDBJ whole genome shotgun (WGS) entry which is preliminary data.</text>
</comment>
<feature type="region of interest" description="Disordered" evidence="1">
    <location>
        <begin position="115"/>
        <end position="136"/>
    </location>
</feature>
<evidence type="ECO:0000256" key="1">
    <source>
        <dbReference type="SAM" id="MobiDB-lite"/>
    </source>
</evidence>
<dbReference type="Proteomes" id="UP000265520">
    <property type="component" value="Unassembled WGS sequence"/>
</dbReference>
<accession>A0A392RFC9</accession>
<reference evidence="2 3" key="1">
    <citation type="journal article" date="2018" name="Front. Plant Sci.">
        <title>Red Clover (Trifolium pratense) and Zigzag Clover (T. medium) - A Picture of Genomic Similarities and Differences.</title>
        <authorList>
            <person name="Dluhosova J."/>
            <person name="Istvanek J."/>
            <person name="Nedelnik J."/>
            <person name="Repkova J."/>
        </authorList>
    </citation>
    <scope>NUCLEOTIDE SEQUENCE [LARGE SCALE GENOMIC DNA]</scope>
    <source>
        <strain evidence="3">cv. 10/8</strain>
        <tissue evidence="2">Leaf</tissue>
    </source>
</reference>
<feature type="non-terminal residue" evidence="2">
    <location>
        <position position="1"/>
    </location>
</feature>
<evidence type="ECO:0000313" key="3">
    <source>
        <dbReference type="Proteomes" id="UP000265520"/>
    </source>
</evidence>
<evidence type="ECO:0000313" key="2">
    <source>
        <dbReference type="EMBL" id="MCI35323.1"/>
    </source>
</evidence>
<feature type="region of interest" description="Disordered" evidence="1">
    <location>
        <begin position="64"/>
        <end position="88"/>
    </location>
</feature>
<sequence>YNNFYTPDEYDSYQQCPFENYGQTPYEETPYYYPPEPYEQSTMGSEAYSEARLIDTMTNYMEMQQQMQQPDLQEQMQHMQQFQEENRQYQEQYHARLKNLESKLGQIIEQLAKNNNQGGTFQTNTQTIHDEKENNV</sequence>
<keyword evidence="3" id="KW-1185">Reference proteome</keyword>
<feature type="compositionally biased region" description="Low complexity" evidence="1">
    <location>
        <begin position="115"/>
        <end position="127"/>
    </location>
</feature>
<dbReference type="EMBL" id="LXQA010222301">
    <property type="protein sequence ID" value="MCI35323.1"/>
    <property type="molecule type" value="Genomic_DNA"/>
</dbReference>
<feature type="non-terminal residue" evidence="2">
    <location>
        <position position="136"/>
    </location>
</feature>
<dbReference type="AlphaFoldDB" id="A0A392RFC9"/>
<proteinExistence type="predicted"/>
<protein>
    <submittedName>
        <fullName evidence="2">Uncharacterized protein</fullName>
    </submittedName>
</protein>
<name>A0A392RFC9_9FABA</name>
<organism evidence="2 3">
    <name type="scientific">Trifolium medium</name>
    <dbReference type="NCBI Taxonomy" id="97028"/>
    <lineage>
        <taxon>Eukaryota</taxon>
        <taxon>Viridiplantae</taxon>
        <taxon>Streptophyta</taxon>
        <taxon>Embryophyta</taxon>
        <taxon>Tracheophyta</taxon>
        <taxon>Spermatophyta</taxon>
        <taxon>Magnoliopsida</taxon>
        <taxon>eudicotyledons</taxon>
        <taxon>Gunneridae</taxon>
        <taxon>Pentapetalae</taxon>
        <taxon>rosids</taxon>
        <taxon>fabids</taxon>
        <taxon>Fabales</taxon>
        <taxon>Fabaceae</taxon>
        <taxon>Papilionoideae</taxon>
        <taxon>50 kb inversion clade</taxon>
        <taxon>NPAAA clade</taxon>
        <taxon>Hologalegina</taxon>
        <taxon>IRL clade</taxon>
        <taxon>Trifolieae</taxon>
        <taxon>Trifolium</taxon>
    </lineage>
</organism>
<feature type="compositionally biased region" description="Low complexity" evidence="1">
    <location>
        <begin position="64"/>
        <end position="83"/>
    </location>
</feature>